<feature type="transmembrane region" description="Helical" evidence="7">
    <location>
        <begin position="152"/>
        <end position="167"/>
    </location>
</feature>
<feature type="transmembrane region" description="Helical" evidence="7">
    <location>
        <begin position="124"/>
        <end position="140"/>
    </location>
</feature>
<keyword evidence="6 7" id="KW-0472">Membrane</keyword>
<keyword evidence="9" id="KW-0808">Transferase</keyword>
<dbReference type="eggNOG" id="COG1835">
    <property type="taxonomic scope" value="Bacteria"/>
</dbReference>
<dbReference type="PANTHER" id="PTHR40074:SF2">
    <property type="entry name" value="O-ACETYLTRANSFERASE WECH"/>
    <property type="match status" value="1"/>
</dbReference>
<dbReference type="OrthoDB" id="9816048at2"/>
<reference evidence="9 10" key="1">
    <citation type="submission" date="2008-06" db="EMBL/GenBank/DDBJ databases">
        <title>Complete sequence of Pelodictyon phaeoclathratiforme BU-1.</title>
        <authorList>
            <consortium name="US DOE Joint Genome Institute"/>
            <person name="Lucas S."/>
            <person name="Copeland A."/>
            <person name="Lapidus A."/>
            <person name="Glavina del Rio T."/>
            <person name="Dalin E."/>
            <person name="Tice H."/>
            <person name="Bruce D."/>
            <person name="Goodwin L."/>
            <person name="Pitluck S."/>
            <person name="Schmutz J."/>
            <person name="Larimer F."/>
            <person name="Land M."/>
            <person name="Hauser L."/>
            <person name="Kyrpides N."/>
            <person name="Mikhailova N."/>
            <person name="Liu Z."/>
            <person name="Li T."/>
            <person name="Zhao F."/>
            <person name="Overmann J."/>
            <person name="Bryant D.A."/>
            <person name="Richardson P."/>
        </authorList>
    </citation>
    <scope>NUCLEOTIDE SEQUENCE [LARGE SCALE GENOMIC DNA]</scope>
    <source>
        <strain evidence="10">DSM 5477 / BU-1</strain>
    </source>
</reference>
<keyword evidence="5 7" id="KW-1133">Transmembrane helix</keyword>
<dbReference type="AlphaFoldDB" id="B4SFM8"/>
<dbReference type="GO" id="GO:0009246">
    <property type="term" value="P:enterobacterial common antigen biosynthetic process"/>
    <property type="evidence" value="ECO:0007669"/>
    <property type="project" value="TreeGrafter"/>
</dbReference>
<sequence length="339" mass="38332">MTTLTTNRDSTIDTLRGLACILLVAYHVIGITPDSGLRIQEGVLKDANSLLIYIRMPIFTFLSGFVYAQRPFSSNWKKFMAGKIRRLIVPMLFVGTLFALVQTLTPGTNTAITNWRVLHLMPVAHYWFIEALFLIFLVIIPLEHFKILQNKTGFALPFLIAALLYVSNAGTPWLSIAGAIYLFPYFLVGLYCSRFPVQINNRKILGYVLITTIILFLLFFGQQYGGERRSLNALIIGTLFCTGLLFIEYESLFLAKIGIFSYSIYLFHVFFTAASRILFIKIGITEIWVLFILGTALGIAGPILVERIASKYNPTRILLLGKRPKESRVFVENSDESKK</sequence>
<evidence type="ECO:0000313" key="10">
    <source>
        <dbReference type="Proteomes" id="UP000002724"/>
    </source>
</evidence>
<evidence type="ECO:0000256" key="1">
    <source>
        <dbReference type="ARBA" id="ARBA00004651"/>
    </source>
</evidence>
<feature type="transmembrane region" description="Helical" evidence="7">
    <location>
        <begin position="287"/>
        <end position="305"/>
    </location>
</feature>
<protein>
    <submittedName>
        <fullName evidence="9">Acyltransferase 3</fullName>
    </submittedName>
</protein>
<organism evidence="9 10">
    <name type="scientific">Pelodictyon phaeoclathratiforme (strain DSM 5477 / BU-1)</name>
    <dbReference type="NCBI Taxonomy" id="324925"/>
    <lineage>
        <taxon>Bacteria</taxon>
        <taxon>Pseudomonadati</taxon>
        <taxon>Chlorobiota</taxon>
        <taxon>Chlorobiia</taxon>
        <taxon>Chlorobiales</taxon>
        <taxon>Chlorobiaceae</taxon>
        <taxon>Chlorobium/Pelodictyon group</taxon>
        <taxon>Pelodictyon</taxon>
    </lineage>
</organism>
<evidence type="ECO:0000256" key="6">
    <source>
        <dbReference type="ARBA" id="ARBA00023136"/>
    </source>
</evidence>
<dbReference type="GO" id="GO:0005886">
    <property type="term" value="C:plasma membrane"/>
    <property type="evidence" value="ECO:0007669"/>
    <property type="project" value="UniProtKB-SubCell"/>
</dbReference>
<evidence type="ECO:0000256" key="2">
    <source>
        <dbReference type="ARBA" id="ARBA00007400"/>
    </source>
</evidence>
<feature type="transmembrane region" description="Helical" evidence="7">
    <location>
        <begin position="259"/>
        <end position="281"/>
    </location>
</feature>
<dbReference type="Pfam" id="PF01757">
    <property type="entry name" value="Acyl_transf_3"/>
    <property type="match status" value="1"/>
</dbReference>
<feature type="domain" description="Acyltransferase 3" evidence="8">
    <location>
        <begin position="12"/>
        <end position="305"/>
    </location>
</feature>
<dbReference type="RefSeq" id="WP_012507777.1">
    <property type="nucleotide sequence ID" value="NC_011060.1"/>
</dbReference>
<comment type="subcellular location">
    <subcellularLocation>
        <location evidence="1">Cell membrane</location>
        <topology evidence="1">Multi-pass membrane protein</topology>
    </subcellularLocation>
</comment>
<evidence type="ECO:0000256" key="5">
    <source>
        <dbReference type="ARBA" id="ARBA00022989"/>
    </source>
</evidence>
<feature type="transmembrane region" description="Helical" evidence="7">
    <location>
        <begin position="12"/>
        <end position="30"/>
    </location>
</feature>
<dbReference type="PANTHER" id="PTHR40074">
    <property type="entry name" value="O-ACETYLTRANSFERASE WECH"/>
    <property type="match status" value="1"/>
</dbReference>
<evidence type="ECO:0000256" key="4">
    <source>
        <dbReference type="ARBA" id="ARBA00022692"/>
    </source>
</evidence>
<evidence type="ECO:0000313" key="9">
    <source>
        <dbReference type="EMBL" id="ACF43283.1"/>
    </source>
</evidence>
<feature type="transmembrane region" description="Helical" evidence="7">
    <location>
        <begin position="230"/>
        <end position="247"/>
    </location>
</feature>
<keyword evidence="4 7" id="KW-0812">Transmembrane</keyword>
<evidence type="ECO:0000256" key="3">
    <source>
        <dbReference type="ARBA" id="ARBA00022475"/>
    </source>
</evidence>
<keyword evidence="10" id="KW-1185">Reference proteome</keyword>
<dbReference type="GO" id="GO:0016413">
    <property type="term" value="F:O-acetyltransferase activity"/>
    <property type="evidence" value="ECO:0007669"/>
    <property type="project" value="TreeGrafter"/>
</dbReference>
<dbReference type="InterPro" id="IPR002656">
    <property type="entry name" value="Acyl_transf_3_dom"/>
</dbReference>
<dbReference type="HOGENOM" id="CLU_023915_3_0_10"/>
<accession>B4SFM8</accession>
<feature type="transmembrane region" description="Helical" evidence="7">
    <location>
        <begin position="50"/>
        <end position="67"/>
    </location>
</feature>
<dbReference type="EMBL" id="CP001110">
    <property type="protein sequence ID" value="ACF43283.1"/>
    <property type="molecule type" value="Genomic_DNA"/>
</dbReference>
<feature type="transmembrane region" description="Helical" evidence="7">
    <location>
        <begin position="87"/>
        <end position="104"/>
    </location>
</feature>
<evidence type="ECO:0000256" key="7">
    <source>
        <dbReference type="SAM" id="Phobius"/>
    </source>
</evidence>
<gene>
    <name evidence="9" type="ordered locus">Ppha_0999</name>
</gene>
<dbReference type="Proteomes" id="UP000002724">
    <property type="component" value="Chromosome"/>
</dbReference>
<keyword evidence="3" id="KW-1003">Cell membrane</keyword>
<evidence type="ECO:0000259" key="8">
    <source>
        <dbReference type="Pfam" id="PF01757"/>
    </source>
</evidence>
<dbReference type="KEGG" id="pph:Ppha_0999"/>
<keyword evidence="9" id="KW-0012">Acyltransferase</keyword>
<proteinExistence type="inferred from homology"/>
<comment type="similarity">
    <text evidence="2">Belongs to the acyltransferase 3 family.</text>
</comment>
<name>B4SFM8_PELPB</name>
<feature type="transmembrane region" description="Helical" evidence="7">
    <location>
        <begin position="204"/>
        <end position="224"/>
    </location>
</feature>
<dbReference type="STRING" id="324925.Ppha_0999"/>
<feature type="transmembrane region" description="Helical" evidence="7">
    <location>
        <begin position="173"/>
        <end position="192"/>
    </location>
</feature>